<protein>
    <recommendedName>
        <fullName evidence="4">Lipoprotein</fullName>
    </recommendedName>
</protein>
<dbReference type="PROSITE" id="PS51257">
    <property type="entry name" value="PROKAR_LIPOPROTEIN"/>
    <property type="match status" value="1"/>
</dbReference>
<feature type="chain" id="PRO_5042993735" description="Lipoprotein" evidence="1">
    <location>
        <begin position="25"/>
        <end position="125"/>
    </location>
</feature>
<keyword evidence="1" id="KW-0732">Signal</keyword>
<dbReference type="EMBL" id="JAHESF010000011">
    <property type="protein sequence ID" value="MBT1697844.1"/>
    <property type="molecule type" value="Genomic_DNA"/>
</dbReference>
<dbReference type="AlphaFoldDB" id="A0AAP2DPE2"/>
<evidence type="ECO:0000313" key="2">
    <source>
        <dbReference type="EMBL" id="MBT1697844.1"/>
    </source>
</evidence>
<name>A0AAP2DPE2_9BACT</name>
<reference evidence="2 3" key="1">
    <citation type="submission" date="2021-05" db="EMBL/GenBank/DDBJ databases">
        <title>A Polyphasic approach of four new species of the genus Ohtaekwangia: Ohtaekwangia histidinii sp. nov., Ohtaekwangia cretensis sp. nov., Ohtaekwangia indiensis sp. nov., Ohtaekwangia reichenbachii sp. nov. from diverse environment.</title>
        <authorList>
            <person name="Octaviana S."/>
        </authorList>
    </citation>
    <scope>NUCLEOTIDE SEQUENCE [LARGE SCALE GENOMIC DNA]</scope>
    <source>
        <strain evidence="2 3">PWU4</strain>
    </source>
</reference>
<feature type="signal peptide" evidence="1">
    <location>
        <begin position="1"/>
        <end position="24"/>
    </location>
</feature>
<evidence type="ECO:0008006" key="4">
    <source>
        <dbReference type="Google" id="ProtNLM"/>
    </source>
</evidence>
<sequence length="125" mass="13164">MTNQRTFSIAKKVFSALVAVCLLASCQEDEMLAVSEDVETAAASVAEPNISSLTFSGSYTQLAEKVECSTCTFVVDENSEVVDGAKLGLKPGSVICLKAALKYGDLTFVNLEGTEEAPITIGTCQ</sequence>
<dbReference type="Proteomes" id="UP001319200">
    <property type="component" value="Unassembled WGS sequence"/>
</dbReference>
<dbReference type="RefSeq" id="WP_254163714.1">
    <property type="nucleotide sequence ID" value="NZ_JAHESF010000011.1"/>
</dbReference>
<organism evidence="2 3">
    <name type="scientific">Chryseosolibacter histidini</name>
    <dbReference type="NCBI Taxonomy" id="2782349"/>
    <lineage>
        <taxon>Bacteria</taxon>
        <taxon>Pseudomonadati</taxon>
        <taxon>Bacteroidota</taxon>
        <taxon>Cytophagia</taxon>
        <taxon>Cytophagales</taxon>
        <taxon>Chryseotaleaceae</taxon>
        <taxon>Chryseosolibacter</taxon>
    </lineage>
</organism>
<keyword evidence="3" id="KW-1185">Reference proteome</keyword>
<evidence type="ECO:0000313" key="3">
    <source>
        <dbReference type="Proteomes" id="UP001319200"/>
    </source>
</evidence>
<evidence type="ECO:0000256" key="1">
    <source>
        <dbReference type="SAM" id="SignalP"/>
    </source>
</evidence>
<comment type="caution">
    <text evidence="2">The sequence shown here is derived from an EMBL/GenBank/DDBJ whole genome shotgun (WGS) entry which is preliminary data.</text>
</comment>
<accession>A0AAP2DPE2</accession>
<proteinExistence type="predicted"/>
<gene>
    <name evidence="2" type="ORF">KK083_13205</name>
</gene>